<dbReference type="PANTHER" id="PTHR30168">
    <property type="entry name" value="PUTATIVE MEMBRANE PROTEIN YPFJ"/>
    <property type="match status" value="1"/>
</dbReference>
<evidence type="ECO:0000256" key="2">
    <source>
        <dbReference type="ARBA" id="ARBA00022692"/>
    </source>
</evidence>
<name>A0ABT1VZ42_9PROT</name>
<evidence type="ECO:0000313" key="7">
    <source>
        <dbReference type="EMBL" id="MCQ8241612.1"/>
    </source>
</evidence>
<protein>
    <submittedName>
        <fullName evidence="7">Neutral zinc metallopeptidase</fullName>
    </submittedName>
</protein>
<feature type="compositionally biased region" description="Gly residues" evidence="5">
    <location>
        <begin position="19"/>
        <end position="30"/>
    </location>
</feature>
<dbReference type="InterPro" id="IPR007343">
    <property type="entry name" value="Uncharacterised_pept_Zn_put"/>
</dbReference>
<feature type="region of interest" description="Disordered" evidence="5">
    <location>
        <begin position="69"/>
        <end position="103"/>
    </location>
</feature>
<keyword evidence="3 6" id="KW-1133">Transmembrane helix</keyword>
<dbReference type="Pfam" id="PF04228">
    <property type="entry name" value="Zn_peptidase"/>
    <property type="match status" value="1"/>
</dbReference>
<dbReference type="PANTHER" id="PTHR30168:SF0">
    <property type="entry name" value="INNER MEMBRANE PROTEIN"/>
    <property type="match status" value="1"/>
</dbReference>
<organism evidence="7 8">
    <name type="scientific">Rhizosaccharibacter radicis</name>
    <dbReference type="NCBI Taxonomy" id="2782605"/>
    <lineage>
        <taxon>Bacteria</taxon>
        <taxon>Pseudomonadati</taxon>
        <taxon>Pseudomonadota</taxon>
        <taxon>Alphaproteobacteria</taxon>
        <taxon>Acetobacterales</taxon>
        <taxon>Acetobacteraceae</taxon>
        <taxon>Rhizosaccharibacter</taxon>
    </lineage>
</organism>
<keyword evidence="8" id="KW-1185">Reference proteome</keyword>
<feature type="compositionally biased region" description="Basic and acidic residues" evidence="5">
    <location>
        <begin position="1"/>
        <end position="17"/>
    </location>
</feature>
<evidence type="ECO:0000256" key="1">
    <source>
        <dbReference type="ARBA" id="ARBA00004167"/>
    </source>
</evidence>
<evidence type="ECO:0000313" key="8">
    <source>
        <dbReference type="Proteomes" id="UP001524547"/>
    </source>
</evidence>
<feature type="transmembrane region" description="Helical" evidence="6">
    <location>
        <begin position="37"/>
        <end position="56"/>
    </location>
</feature>
<keyword evidence="4 6" id="KW-0472">Membrane</keyword>
<gene>
    <name evidence="7" type="ORF">NFI88_12265</name>
</gene>
<accession>A0ABT1VZ42</accession>
<keyword evidence="2 6" id="KW-0812">Transmembrane</keyword>
<comment type="subcellular location">
    <subcellularLocation>
        <location evidence="1">Membrane</location>
        <topology evidence="1">Single-pass membrane protein</topology>
    </subcellularLocation>
</comment>
<sequence length="315" mass="33240">MRLDDERESSNVDDERGATGSGGGGIGGGGGFGGRGVRIGGIGTVVVVLGALYFGIDPRLVLSILNGGGPAQTQSAGPSSAPPDTGDGRGQTAPTRTAAAGDDDQKRFVSRVLASTEDVWGNQFRQLGKSYQQPTLVLFTGGIRSGCGFAQTAVGPFYCPADHKVYLDLGFFRELQDKLGAGGDFARAYVVAHEVGHHVQSQLGIMDQVDQARAQMSDSGRNALSVKVELQADCFAGVWAKQADEAKHILQTGDVEQGLNAAAAVGDDRLQRETRGTVEPDSFTHGSSAQRVRWFRRGLDSGDLHQCDTFKAEQL</sequence>
<dbReference type="EMBL" id="JAMZEJ010000007">
    <property type="protein sequence ID" value="MCQ8241612.1"/>
    <property type="molecule type" value="Genomic_DNA"/>
</dbReference>
<evidence type="ECO:0000256" key="5">
    <source>
        <dbReference type="SAM" id="MobiDB-lite"/>
    </source>
</evidence>
<dbReference type="RefSeq" id="WP_422920358.1">
    <property type="nucleotide sequence ID" value="NZ_JAMZEJ010000007.1"/>
</dbReference>
<comment type="caution">
    <text evidence="7">The sequence shown here is derived from an EMBL/GenBank/DDBJ whole genome shotgun (WGS) entry which is preliminary data.</text>
</comment>
<proteinExistence type="predicted"/>
<evidence type="ECO:0000256" key="6">
    <source>
        <dbReference type="SAM" id="Phobius"/>
    </source>
</evidence>
<dbReference type="Proteomes" id="UP001524547">
    <property type="component" value="Unassembled WGS sequence"/>
</dbReference>
<evidence type="ECO:0000256" key="4">
    <source>
        <dbReference type="ARBA" id="ARBA00023136"/>
    </source>
</evidence>
<feature type="region of interest" description="Disordered" evidence="5">
    <location>
        <begin position="1"/>
        <end position="30"/>
    </location>
</feature>
<evidence type="ECO:0000256" key="3">
    <source>
        <dbReference type="ARBA" id="ARBA00022989"/>
    </source>
</evidence>
<reference evidence="7 8" key="1">
    <citation type="submission" date="2022-06" db="EMBL/GenBank/DDBJ databases">
        <title>Rhizosaccharibacter gen. nov. sp. nov. KSS12, endophytic bacteria isolated from sugarcane.</title>
        <authorList>
            <person name="Pitiwittayakul N."/>
        </authorList>
    </citation>
    <scope>NUCLEOTIDE SEQUENCE [LARGE SCALE GENOMIC DNA]</scope>
    <source>
        <strain evidence="7 8">KSS12</strain>
    </source>
</reference>